<evidence type="ECO:0000256" key="2">
    <source>
        <dbReference type="ARBA" id="ARBA00005189"/>
    </source>
</evidence>
<keyword evidence="5" id="KW-0808">Transferase</keyword>
<evidence type="ECO:0000313" key="16">
    <source>
        <dbReference type="EMBL" id="KAK1267791.1"/>
    </source>
</evidence>
<keyword evidence="12 16" id="KW-0012">Acyltransferase</keyword>
<evidence type="ECO:0000256" key="3">
    <source>
        <dbReference type="ARBA" id="ARBA00008655"/>
    </source>
</evidence>
<proteinExistence type="inferred from homology"/>
<evidence type="ECO:0000256" key="11">
    <source>
        <dbReference type="ARBA" id="ARBA00023264"/>
    </source>
</evidence>
<feature type="transmembrane region" description="Helical" evidence="14">
    <location>
        <begin position="81"/>
        <end position="108"/>
    </location>
</feature>
<dbReference type="PANTHER" id="PTHR23063:SF54">
    <property type="entry name" value="LYSOPHOSPHOLIPID ACYLTRANSFERASE LPEAT1"/>
    <property type="match status" value="1"/>
</dbReference>
<evidence type="ECO:0000256" key="6">
    <source>
        <dbReference type="ARBA" id="ARBA00022692"/>
    </source>
</evidence>
<evidence type="ECO:0000256" key="5">
    <source>
        <dbReference type="ARBA" id="ARBA00022679"/>
    </source>
</evidence>
<feature type="domain" description="Phospholipid/glycerol acyltransferase" evidence="15">
    <location>
        <begin position="181"/>
        <end position="296"/>
    </location>
</feature>
<comment type="caution">
    <text evidence="16">The sequence shown here is derived from an EMBL/GenBank/DDBJ whole genome shotgun (WGS) entry which is preliminary data.</text>
</comment>
<keyword evidence="8" id="KW-0443">Lipid metabolism</keyword>
<dbReference type="EMBL" id="JAUJYN010000006">
    <property type="protein sequence ID" value="KAK1267791.1"/>
    <property type="molecule type" value="Genomic_DNA"/>
</dbReference>
<evidence type="ECO:0000313" key="17">
    <source>
        <dbReference type="Proteomes" id="UP001179952"/>
    </source>
</evidence>
<comment type="pathway">
    <text evidence="2">Lipid metabolism.</text>
</comment>
<evidence type="ECO:0000256" key="1">
    <source>
        <dbReference type="ARBA" id="ARBA00004370"/>
    </source>
</evidence>
<dbReference type="Proteomes" id="UP001179952">
    <property type="component" value="Unassembled WGS sequence"/>
</dbReference>
<dbReference type="InterPro" id="IPR002123">
    <property type="entry name" value="Plipid/glycerol_acylTrfase"/>
</dbReference>
<comment type="subcellular location">
    <subcellularLocation>
        <location evidence="1">Membrane</location>
    </subcellularLocation>
</comment>
<keyword evidence="7 14" id="KW-1133">Transmembrane helix</keyword>
<evidence type="ECO:0000259" key="15">
    <source>
        <dbReference type="SMART" id="SM00563"/>
    </source>
</evidence>
<dbReference type="PANTHER" id="PTHR23063">
    <property type="entry name" value="PHOSPHOLIPID ACYLTRANSFERASE"/>
    <property type="match status" value="1"/>
</dbReference>
<accession>A0AAV9AUE7</accession>
<dbReference type="SMART" id="SM00563">
    <property type="entry name" value="PlsC"/>
    <property type="match status" value="1"/>
</dbReference>
<feature type="region of interest" description="Disordered" evidence="13">
    <location>
        <begin position="1"/>
        <end position="47"/>
    </location>
</feature>
<evidence type="ECO:0000256" key="9">
    <source>
        <dbReference type="ARBA" id="ARBA00023136"/>
    </source>
</evidence>
<dbReference type="SUPFAM" id="SSF69593">
    <property type="entry name" value="Glycerol-3-phosphate (1)-acyltransferase"/>
    <property type="match status" value="1"/>
</dbReference>
<evidence type="ECO:0000256" key="14">
    <source>
        <dbReference type="SAM" id="Phobius"/>
    </source>
</evidence>
<protein>
    <submittedName>
        <fullName evidence="16">Lysophospholipid acyltransferase LPEAT1</fullName>
    </submittedName>
</protein>
<feature type="compositionally biased region" description="Low complexity" evidence="13">
    <location>
        <begin position="35"/>
        <end position="47"/>
    </location>
</feature>
<dbReference type="GO" id="GO:0071618">
    <property type="term" value="F:lysophosphatidylethanolamine acyltransferase activity"/>
    <property type="evidence" value="ECO:0007669"/>
    <property type="project" value="TreeGrafter"/>
</dbReference>
<evidence type="ECO:0000256" key="13">
    <source>
        <dbReference type="SAM" id="MobiDB-lite"/>
    </source>
</evidence>
<evidence type="ECO:0000256" key="12">
    <source>
        <dbReference type="ARBA" id="ARBA00023315"/>
    </source>
</evidence>
<dbReference type="GO" id="GO:0008654">
    <property type="term" value="P:phospholipid biosynthetic process"/>
    <property type="evidence" value="ECO:0007669"/>
    <property type="project" value="UniProtKB-KW"/>
</dbReference>
<gene>
    <name evidence="16" type="ORF">QJS04_geneDACA006216</name>
</gene>
<dbReference type="InterPro" id="IPR045252">
    <property type="entry name" value="LPCAT1-like"/>
</dbReference>
<evidence type="ECO:0000256" key="7">
    <source>
        <dbReference type="ARBA" id="ARBA00022989"/>
    </source>
</evidence>
<evidence type="ECO:0000256" key="10">
    <source>
        <dbReference type="ARBA" id="ARBA00023209"/>
    </source>
</evidence>
<feature type="compositionally biased region" description="Basic and acidic residues" evidence="13">
    <location>
        <begin position="1"/>
        <end position="10"/>
    </location>
</feature>
<keyword evidence="4" id="KW-0444">Lipid biosynthesis</keyword>
<keyword evidence="10" id="KW-0594">Phospholipid biosynthesis</keyword>
<keyword evidence="9 14" id="KW-0472">Membrane</keyword>
<dbReference type="AlphaFoldDB" id="A0AAV9AUE7"/>
<dbReference type="GO" id="GO:0016020">
    <property type="term" value="C:membrane"/>
    <property type="evidence" value="ECO:0007669"/>
    <property type="project" value="UniProtKB-SubCell"/>
</dbReference>
<organism evidence="16 17">
    <name type="scientific">Acorus gramineus</name>
    <name type="common">Dwarf sweet flag</name>
    <dbReference type="NCBI Taxonomy" id="55184"/>
    <lineage>
        <taxon>Eukaryota</taxon>
        <taxon>Viridiplantae</taxon>
        <taxon>Streptophyta</taxon>
        <taxon>Embryophyta</taxon>
        <taxon>Tracheophyta</taxon>
        <taxon>Spermatophyta</taxon>
        <taxon>Magnoliopsida</taxon>
        <taxon>Liliopsida</taxon>
        <taxon>Acoraceae</taxon>
        <taxon>Acorus</taxon>
    </lineage>
</organism>
<dbReference type="Pfam" id="PF01553">
    <property type="entry name" value="Acyltransferase"/>
    <property type="match status" value="1"/>
</dbReference>
<reference evidence="16" key="2">
    <citation type="submission" date="2023-06" db="EMBL/GenBank/DDBJ databases">
        <authorList>
            <person name="Ma L."/>
            <person name="Liu K.-W."/>
            <person name="Li Z."/>
            <person name="Hsiao Y.-Y."/>
            <person name="Qi Y."/>
            <person name="Fu T."/>
            <person name="Tang G."/>
            <person name="Zhang D."/>
            <person name="Sun W.-H."/>
            <person name="Liu D.-K."/>
            <person name="Li Y."/>
            <person name="Chen G.-Z."/>
            <person name="Liu X.-D."/>
            <person name="Liao X.-Y."/>
            <person name="Jiang Y.-T."/>
            <person name="Yu X."/>
            <person name="Hao Y."/>
            <person name="Huang J."/>
            <person name="Zhao X.-W."/>
            <person name="Ke S."/>
            <person name="Chen Y.-Y."/>
            <person name="Wu W.-L."/>
            <person name="Hsu J.-L."/>
            <person name="Lin Y.-F."/>
            <person name="Huang M.-D."/>
            <person name="Li C.-Y."/>
            <person name="Huang L."/>
            <person name="Wang Z.-W."/>
            <person name="Zhao X."/>
            <person name="Zhong W.-Y."/>
            <person name="Peng D.-H."/>
            <person name="Ahmad S."/>
            <person name="Lan S."/>
            <person name="Zhang J.-S."/>
            <person name="Tsai W.-C."/>
            <person name="Van De Peer Y."/>
            <person name="Liu Z.-J."/>
        </authorList>
    </citation>
    <scope>NUCLEOTIDE SEQUENCE</scope>
    <source>
        <strain evidence="16">SCP</strain>
        <tissue evidence="16">Leaves</tissue>
    </source>
</reference>
<evidence type="ECO:0000256" key="8">
    <source>
        <dbReference type="ARBA" id="ARBA00023098"/>
    </source>
</evidence>
<comment type="similarity">
    <text evidence="3">Belongs to the 1-acyl-sn-glycerol-3-phosphate acyltransferase family.</text>
</comment>
<keyword evidence="6 14" id="KW-0812">Transmembrane</keyword>
<evidence type="ECO:0000256" key="4">
    <source>
        <dbReference type="ARBA" id="ARBA00022516"/>
    </source>
</evidence>
<reference evidence="16" key="1">
    <citation type="journal article" date="2023" name="Nat. Commun.">
        <title>Diploid and tetraploid genomes of Acorus and the evolution of monocots.</title>
        <authorList>
            <person name="Ma L."/>
            <person name="Liu K.W."/>
            <person name="Li Z."/>
            <person name="Hsiao Y.Y."/>
            <person name="Qi Y."/>
            <person name="Fu T."/>
            <person name="Tang G.D."/>
            <person name="Zhang D."/>
            <person name="Sun W.H."/>
            <person name="Liu D.K."/>
            <person name="Li Y."/>
            <person name="Chen G.Z."/>
            <person name="Liu X.D."/>
            <person name="Liao X.Y."/>
            <person name="Jiang Y.T."/>
            <person name="Yu X."/>
            <person name="Hao Y."/>
            <person name="Huang J."/>
            <person name="Zhao X.W."/>
            <person name="Ke S."/>
            <person name="Chen Y.Y."/>
            <person name="Wu W.L."/>
            <person name="Hsu J.L."/>
            <person name="Lin Y.F."/>
            <person name="Huang M.D."/>
            <person name="Li C.Y."/>
            <person name="Huang L."/>
            <person name="Wang Z.W."/>
            <person name="Zhao X."/>
            <person name="Zhong W.Y."/>
            <person name="Peng D.H."/>
            <person name="Ahmad S."/>
            <person name="Lan S."/>
            <person name="Zhang J.S."/>
            <person name="Tsai W.C."/>
            <person name="Van de Peer Y."/>
            <person name="Liu Z.J."/>
        </authorList>
    </citation>
    <scope>NUCLEOTIDE SEQUENCE</scope>
    <source>
        <strain evidence="16">SCP</strain>
    </source>
</reference>
<keyword evidence="11" id="KW-1208">Phospholipid metabolism</keyword>
<sequence length="390" mass="43830">MDSEMKELGRNDGQPLPPPSESPRTTSGKDDRPLLKPSDLSSSASAASADLDELERKYAAYVRRDVYGTMGRGDLPAKEKVLLAIAAVTLVPVRLVVGMAILVVYYIVCRLCTVFKAPNREEEEQEDYAHMIGWRRQVIINCGRFLSRAMLFTMGFYWINESCMDPENECDEQPVESQWPGAIVSNHISYLDILYHMSSSFPSFVAKRSVARLPLVGLISKCLGCVYVQRESKSSDSKGVAGVVTDRILEAHRDKFSPMMMLFPEGTTTNGDYLLPFKTGAFIAKAPVRPVILRYPYQRFSPAWDTISGVRHVFLLLCQFVNHIEVVRLPVYYPSPQEKDDPKLYASNVRKLMANEGNLTLSDIGLAEKRIYHAALNGNSLPRVLHQKEE</sequence>
<dbReference type="GO" id="GO:0005783">
    <property type="term" value="C:endoplasmic reticulum"/>
    <property type="evidence" value="ECO:0007669"/>
    <property type="project" value="TreeGrafter"/>
</dbReference>
<dbReference type="CDD" id="cd07991">
    <property type="entry name" value="LPLAT_LPCAT1-like"/>
    <property type="match status" value="1"/>
</dbReference>
<keyword evidence="17" id="KW-1185">Reference proteome</keyword>
<dbReference type="GO" id="GO:0008374">
    <property type="term" value="F:O-acyltransferase activity"/>
    <property type="evidence" value="ECO:0007669"/>
    <property type="project" value="InterPro"/>
</dbReference>
<name>A0AAV9AUE7_ACOGR</name>